<feature type="domain" description="DEAD/DEAH-box helicase" evidence="5">
    <location>
        <begin position="88"/>
        <end position="144"/>
    </location>
</feature>
<keyword evidence="7" id="KW-1185">Reference proteome</keyword>
<organism evidence="6 7">
    <name type="scientific">Marchantia polymorpha subsp. ruderalis</name>
    <dbReference type="NCBI Taxonomy" id="1480154"/>
    <lineage>
        <taxon>Eukaryota</taxon>
        <taxon>Viridiplantae</taxon>
        <taxon>Streptophyta</taxon>
        <taxon>Embryophyta</taxon>
        <taxon>Marchantiophyta</taxon>
        <taxon>Marchantiopsida</taxon>
        <taxon>Marchantiidae</taxon>
        <taxon>Marchantiales</taxon>
        <taxon>Marchantiaceae</taxon>
        <taxon>Marchantia</taxon>
    </lineage>
</organism>
<dbReference type="Pfam" id="PF00270">
    <property type="entry name" value="DEAD"/>
    <property type="match status" value="1"/>
</dbReference>
<dbReference type="PANTHER" id="PTHR12131:SF25">
    <property type="entry name" value="DEXH-BOX ATP-DEPENDENT RNA HELICASE DEXH9"/>
    <property type="match status" value="1"/>
</dbReference>
<keyword evidence="1" id="KW-0547">Nucleotide-binding</keyword>
<dbReference type="GO" id="GO:0000460">
    <property type="term" value="P:maturation of 5.8S rRNA"/>
    <property type="evidence" value="ECO:0007669"/>
    <property type="project" value="TreeGrafter"/>
</dbReference>
<dbReference type="GO" id="GO:0004386">
    <property type="term" value="F:helicase activity"/>
    <property type="evidence" value="ECO:0007669"/>
    <property type="project" value="UniProtKB-KW"/>
</dbReference>
<reference evidence="6" key="1">
    <citation type="submission" date="2016-03" db="EMBL/GenBank/DDBJ databases">
        <title>Mechanisms controlling the formation of the plant cell surface in tip-growing cells are functionally conserved among land plants.</title>
        <authorList>
            <person name="Honkanen S."/>
            <person name="Jones V.A."/>
            <person name="Morieri G."/>
            <person name="Champion C."/>
            <person name="Hetherington A.J."/>
            <person name="Kelly S."/>
            <person name="Saint-Marcoux D."/>
            <person name="Proust H."/>
            <person name="Prescott H."/>
            <person name="Dolan L."/>
        </authorList>
    </citation>
    <scope>NUCLEOTIDE SEQUENCE [LARGE SCALE GENOMIC DNA]</scope>
    <source>
        <tissue evidence="6">Whole gametophyte</tissue>
    </source>
</reference>
<dbReference type="InterPro" id="IPR050699">
    <property type="entry name" value="RNA-DNA_Helicase"/>
</dbReference>
<evidence type="ECO:0000256" key="4">
    <source>
        <dbReference type="ARBA" id="ARBA00022840"/>
    </source>
</evidence>
<sequence>MPTSSPSLKTDSVEEIVQDQLKLEEEEAGCQSGEKVTASVKCGDVEEIDLANSDICKRESLSDSIEDDESRLEAEGGKGGNIVEEKEAGELVLVSAHASGGKTVVAEYAIAMSLRDKKLVVYISPIKALSDQKLQELVYNSSNCEPEVFSSCKEQLDFGLQVVVTMFTGFAFGYSVSRLQFRDIPVIQAAGPTGAAGRMANSPTLV</sequence>
<keyword evidence="4" id="KW-0067">ATP-binding</keyword>
<evidence type="ECO:0000256" key="1">
    <source>
        <dbReference type="ARBA" id="ARBA00022741"/>
    </source>
</evidence>
<dbReference type="GO" id="GO:0005524">
    <property type="term" value="F:ATP binding"/>
    <property type="evidence" value="ECO:0007669"/>
    <property type="project" value="UniProtKB-KW"/>
</dbReference>
<dbReference type="EMBL" id="LVLJ01001369">
    <property type="protein sequence ID" value="OAE30043.1"/>
    <property type="molecule type" value="Genomic_DNA"/>
</dbReference>
<keyword evidence="3" id="KW-0347">Helicase</keyword>
<name>A0A176WBG4_MARPO</name>
<dbReference type="Gene3D" id="3.40.50.300">
    <property type="entry name" value="P-loop containing nucleotide triphosphate hydrolases"/>
    <property type="match status" value="1"/>
</dbReference>
<evidence type="ECO:0000256" key="3">
    <source>
        <dbReference type="ARBA" id="ARBA00022806"/>
    </source>
</evidence>
<comment type="caution">
    <text evidence="6">The sequence shown here is derived from an EMBL/GenBank/DDBJ whole genome shotgun (WGS) entry which is preliminary data.</text>
</comment>
<gene>
    <name evidence="6" type="ORF">AXG93_4908s1100</name>
</gene>
<protein>
    <recommendedName>
        <fullName evidence="5">DEAD/DEAH-box helicase domain-containing protein</fullName>
    </recommendedName>
</protein>
<proteinExistence type="predicted"/>
<dbReference type="PANTHER" id="PTHR12131">
    <property type="entry name" value="ATP-DEPENDENT RNA AND DNA HELICASE"/>
    <property type="match status" value="1"/>
</dbReference>
<dbReference type="InterPro" id="IPR027417">
    <property type="entry name" value="P-loop_NTPase"/>
</dbReference>
<evidence type="ECO:0000313" key="7">
    <source>
        <dbReference type="Proteomes" id="UP000077202"/>
    </source>
</evidence>
<dbReference type="SUPFAM" id="SSF52540">
    <property type="entry name" value="P-loop containing nucleoside triphosphate hydrolases"/>
    <property type="match status" value="1"/>
</dbReference>
<dbReference type="InterPro" id="IPR011545">
    <property type="entry name" value="DEAD/DEAH_box_helicase_dom"/>
</dbReference>
<evidence type="ECO:0000259" key="5">
    <source>
        <dbReference type="Pfam" id="PF00270"/>
    </source>
</evidence>
<accession>A0A176WBG4</accession>
<keyword evidence="2" id="KW-0378">Hydrolase</keyword>
<evidence type="ECO:0000313" key="6">
    <source>
        <dbReference type="EMBL" id="OAE30043.1"/>
    </source>
</evidence>
<dbReference type="AlphaFoldDB" id="A0A176WBG4"/>
<dbReference type="GO" id="GO:0003676">
    <property type="term" value="F:nucleic acid binding"/>
    <property type="evidence" value="ECO:0007669"/>
    <property type="project" value="InterPro"/>
</dbReference>
<dbReference type="GO" id="GO:0016787">
    <property type="term" value="F:hydrolase activity"/>
    <property type="evidence" value="ECO:0007669"/>
    <property type="project" value="UniProtKB-KW"/>
</dbReference>
<dbReference type="Proteomes" id="UP000077202">
    <property type="component" value="Unassembled WGS sequence"/>
</dbReference>
<dbReference type="GO" id="GO:0005634">
    <property type="term" value="C:nucleus"/>
    <property type="evidence" value="ECO:0007669"/>
    <property type="project" value="TreeGrafter"/>
</dbReference>
<evidence type="ECO:0000256" key="2">
    <source>
        <dbReference type="ARBA" id="ARBA00022801"/>
    </source>
</evidence>